<protein>
    <submittedName>
        <fullName evidence="3">Abhydrolase domain containing 4</fullName>
    </submittedName>
</protein>
<evidence type="ECO:0000259" key="2">
    <source>
        <dbReference type="Pfam" id="PF00561"/>
    </source>
</evidence>
<keyword evidence="4" id="KW-1185">Reference proteome</keyword>
<evidence type="ECO:0000313" key="4">
    <source>
        <dbReference type="Proteomes" id="UP000241769"/>
    </source>
</evidence>
<proteinExistence type="inferred from homology"/>
<evidence type="ECO:0000256" key="1">
    <source>
        <dbReference type="ARBA" id="ARBA00038097"/>
    </source>
</evidence>
<comment type="caution">
    <text evidence="3">The sequence shown here is derived from an EMBL/GenBank/DDBJ whole genome shotgun (WGS) entry which is preliminary data.</text>
</comment>
<keyword evidence="3" id="KW-0378">Hydrolase</keyword>
<dbReference type="Pfam" id="PF00561">
    <property type="entry name" value="Abhydrolase_1"/>
    <property type="match status" value="1"/>
</dbReference>
<dbReference type="SUPFAM" id="SSF53474">
    <property type="entry name" value="alpha/beta-Hydrolases"/>
    <property type="match status" value="1"/>
</dbReference>
<evidence type="ECO:0000313" key="3">
    <source>
        <dbReference type="EMBL" id="PRP82525.1"/>
    </source>
</evidence>
<dbReference type="InterPro" id="IPR029058">
    <property type="entry name" value="AB_hydrolase_fold"/>
</dbReference>
<name>A0A2P6NF19_9EUKA</name>
<comment type="similarity">
    <text evidence="1">Belongs to the peptidase S33 family. ABHD4/ABHD5 subfamily.</text>
</comment>
<dbReference type="Proteomes" id="UP000241769">
    <property type="component" value="Unassembled WGS sequence"/>
</dbReference>
<accession>A0A2P6NF19</accession>
<organism evidence="3 4">
    <name type="scientific">Planoprotostelium fungivorum</name>
    <dbReference type="NCBI Taxonomy" id="1890364"/>
    <lineage>
        <taxon>Eukaryota</taxon>
        <taxon>Amoebozoa</taxon>
        <taxon>Evosea</taxon>
        <taxon>Variosea</taxon>
        <taxon>Cavosteliida</taxon>
        <taxon>Cavosteliaceae</taxon>
        <taxon>Planoprotostelium</taxon>
    </lineage>
</organism>
<feature type="domain" description="AB hydrolase-1" evidence="2">
    <location>
        <begin position="99"/>
        <end position="353"/>
    </location>
</feature>
<dbReference type="AlphaFoldDB" id="A0A2P6NF19"/>
<dbReference type="PANTHER" id="PTHR42886:SF29">
    <property type="entry name" value="PUMMELIG, ISOFORM A"/>
    <property type="match status" value="1"/>
</dbReference>
<gene>
    <name evidence="3" type="ORF">PROFUN_10095</name>
</gene>
<dbReference type="GO" id="GO:0042171">
    <property type="term" value="F:lysophosphatidic acid acyltransferase activity"/>
    <property type="evidence" value="ECO:0007669"/>
    <property type="project" value="TreeGrafter"/>
</dbReference>
<dbReference type="OrthoDB" id="7457040at2759"/>
<dbReference type="Gene3D" id="3.40.50.1820">
    <property type="entry name" value="alpha/beta hydrolase"/>
    <property type="match status" value="1"/>
</dbReference>
<dbReference type="InParanoid" id="A0A2P6NF19"/>
<dbReference type="STRING" id="1890364.A0A2P6NF19"/>
<dbReference type="PRINTS" id="PR00111">
    <property type="entry name" value="ABHYDROLASE"/>
</dbReference>
<dbReference type="PANTHER" id="PTHR42886">
    <property type="entry name" value="RE40534P-RELATED"/>
    <property type="match status" value="1"/>
</dbReference>
<dbReference type="GO" id="GO:0055088">
    <property type="term" value="P:lipid homeostasis"/>
    <property type="evidence" value="ECO:0007669"/>
    <property type="project" value="TreeGrafter"/>
</dbReference>
<dbReference type="InterPro" id="IPR000073">
    <property type="entry name" value="AB_hydrolase_1"/>
</dbReference>
<sequence length="377" mass="42431">MRNTVKTSSRNIDEVADEKLRDPSVKKVVIESETPAAQSWWQWATDWRWKPTSLKELEDTEREILKGSNAKFEQSLIKIEDPKTMEPLFINTVKAGSGPPLILLHGFAAGVGFWVGNLETFSKTNTVYAVDLMGFGRSTRRPFEGNSPEEAEEYFVESIEAWRKSAEIPAKFNLLGHSFGGYLAGAYSLKYPQNISHLYLVDPWGIPACPPDVEQNYSLKRRVIFKLLTSVDPLTIVRAAGPYGPGLVHRFRGDLVRKFSHLHDNDVVSRYAYHLNAQSPQGERAFSVLSNRLAWAAHPMISRLDVLAGKFGTTMIYGESTWMDIDAGEEVAKKLGGKLYRVKGAGHHCYIDNHEEFNNIMRHELSKNNKNSTTLGS</sequence>
<dbReference type="GO" id="GO:0052689">
    <property type="term" value="F:carboxylic ester hydrolase activity"/>
    <property type="evidence" value="ECO:0007669"/>
    <property type="project" value="TreeGrafter"/>
</dbReference>
<dbReference type="EMBL" id="MDYQ01000101">
    <property type="protein sequence ID" value="PRP82525.1"/>
    <property type="molecule type" value="Genomic_DNA"/>
</dbReference>
<reference evidence="3 4" key="1">
    <citation type="journal article" date="2018" name="Genome Biol. Evol.">
        <title>Multiple Roots of Fruiting Body Formation in Amoebozoa.</title>
        <authorList>
            <person name="Hillmann F."/>
            <person name="Forbes G."/>
            <person name="Novohradska S."/>
            <person name="Ferling I."/>
            <person name="Riege K."/>
            <person name="Groth M."/>
            <person name="Westermann M."/>
            <person name="Marz M."/>
            <person name="Spaller T."/>
            <person name="Winckler T."/>
            <person name="Schaap P."/>
            <person name="Glockner G."/>
        </authorList>
    </citation>
    <scope>NUCLEOTIDE SEQUENCE [LARGE SCALE GENOMIC DNA]</scope>
    <source>
        <strain evidence="3 4">Jena</strain>
    </source>
</reference>
<dbReference type="GO" id="GO:0006654">
    <property type="term" value="P:phosphatidic acid biosynthetic process"/>
    <property type="evidence" value="ECO:0007669"/>
    <property type="project" value="TreeGrafter"/>
</dbReference>